<evidence type="ECO:0000313" key="2">
    <source>
        <dbReference type="Proteomes" id="UP000010475"/>
    </source>
</evidence>
<dbReference type="Pfam" id="PF20293">
    <property type="entry name" value="MC6"/>
    <property type="match status" value="1"/>
</dbReference>
<reference evidence="1 2" key="1">
    <citation type="submission" date="2012-06" db="EMBL/GenBank/DDBJ databases">
        <title>Finished chromosome of genome of Cylindrospermum stagnale PCC 7417.</title>
        <authorList>
            <consortium name="US DOE Joint Genome Institute"/>
            <person name="Gugger M."/>
            <person name="Coursin T."/>
            <person name="Rippka R."/>
            <person name="Tandeau De Marsac N."/>
            <person name="Huntemann M."/>
            <person name="Wei C.-L."/>
            <person name="Han J."/>
            <person name="Detter J.C."/>
            <person name="Han C."/>
            <person name="Tapia R."/>
            <person name="Chen A."/>
            <person name="Kyrpides N."/>
            <person name="Mavromatis K."/>
            <person name="Markowitz V."/>
            <person name="Szeto E."/>
            <person name="Ivanova N."/>
            <person name="Pagani I."/>
            <person name="Pati A."/>
            <person name="Goodwin L."/>
            <person name="Nordberg H.P."/>
            <person name="Cantor M.N."/>
            <person name="Hua S.X."/>
            <person name="Woyke T."/>
            <person name="Kerfeld C.A."/>
        </authorList>
    </citation>
    <scope>NUCLEOTIDE SEQUENCE [LARGE SCALE GENOMIC DNA]</scope>
    <source>
        <strain evidence="1 2">PCC 7417</strain>
    </source>
</reference>
<evidence type="ECO:0000313" key="1">
    <source>
        <dbReference type="EMBL" id="AFZ25963.1"/>
    </source>
</evidence>
<proteinExistence type="predicted"/>
<sequence>MILPTKHISTSHSLLGVGAKILEQLYQPRTVSSLWSAVATMPEVATFERFVLTLDLLYAIGAIDMETGLIRRCHR</sequence>
<organism evidence="1 2">
    <name type="scientific">Cylindrospermum stagnale PCC 7417</name>
    <dbReference type="NCBI Taxonomy" id="56107"/>
    <lineage>
        <taxon>Bacteria</taxon>
        <taxon>Bacillati</taxon>
        <taxon>Cyanobacteriota</taxon>
        <taxon>Cyanophyceae</taxon>
        <taxon>Nostocales</taxon>
        <taxon>Nostocaceae</taxon>
        <taxon>Cylindrospermum</taxon>
    </lineage>
</organism>
<dbReference type="InterPro" id="IPR046897">
    <property type="entry name" value="ABC-3C_MC6"/>
</dbReference>
<dbReference type="KEGG" id="csg:Cylst_3848"/>
<gene>
    <name evidence="1" type="ORF">Cylst_3848</name>
</gene>
<dbReference type="RefSeq" id="WP_015209206.1">
    <property type="nucleotide sequence ID" value="NC_019757.1"/>
</dbReference>
<keyword evidence="2" id="KW-1185">Reference proteome</keyword>
<dbReference type="HOGENOM" id="CLU_189106_0_1_3"/>
<protein>
    <submittedName>
        <fullName evidence="1">Uncharacterized protein</fullName>
    </submittedName>
</protein>
<dbReference type="STRING" id="56107.Cylst_3848"/>
<dbReference type="EMBL" id="CP003642">
    <property type="protein sequence ID" value="AFZ25963.1"/>
    <property type="molecule type" value="Genomic_DNA"/>
</dbReference>
<accession>K9X0G3</accession>
<dbReference type="AlphaFoldDB" id="K9X0G3"/>
<dbReference type="Proteomes" id="UP000010475">
    <property type="component" value="Chromosome"/>
</dbReference>
<dbReference type="eggNOG" id="ENOG5033A7A">
    <property type="taxonomic scope" value="Bacteria"/>
</dbReference>
<name>K9X0G3_9NOST</name>